<accession>A0ABR2PUF5</accession>
<protein>
    <submittedName>
        <fullName evidence="1">Uncharacterized protein</fullName>
    </submittedName>
</protein>
<dbReference type="InterPro" id="IPR027728">
    <property type="entry name" value="Topless_fam"/>
</dbReference>
<dbReference type="Proteomes" id="UP001396334">
    <property type="component" value="Unassembled WGS sequence"/>
</dbReference>
<dbReference type="EMBL" id="JBBPBN010000051">
    <property type="protein sequence ID" value="KAK8991983.1"/>
    <property type="molecule type" value="Genomic_DNA"/>
</dbReference>
<dbReference type="PANTHER" id="PTHR44083:SF2">
    <property type="entry name" value="TOPLESS-RELATED PROTEIN 3"/>
    <property type="match status" value="1"/>
</dbReference>
<proteinExistence type="predicted"/>
<evidence type="ECO:0000313" key="1">
    <source>
        <dbReference type="EMBL" id="KAK8991983.1"/>
    </source>
</evidence>
<gene>
    <name evidence="1" type="ORF">V6N11_044876</name>
</gene>
<organism evidence="1 2">
    <name type="scientific">Hibiscus sabdariffa</name>
    <name type="common">roselle</name>
    <dbReference type="NCBI Taxonomy" id="183260"/>
    <lineage>
        <taxon>Eukaryota</taxon>
        <taxon>Viridiplantae</taxon>
        <taxon>Streptophyta</taxon>
        <taxon>Embryophyta</taxon>
        <taxon>Tracheophyta</taxon>
        <taxon>Spermatophyta</taxon>
        <taxon>Magnoliopsida</taxon>
        <taxon>eudicotyledons</taxon>
        <taxon>Gunneridae</taxon>
        <taxon>Pentapetalae</taxon>
        <taxon>rosids</taxon>
        <taxon>malvids</taxon>
        <taxon>Malvales</taxon>
        <taxon>Malvaceae</taxon>
        <taxon>Malvoideae</taxon>
        <taxon>Hibiscus</taxon>
    </lineage>
</organism>
<keyword evidence="2" id="KW-1185">Reference proteome</keyword>
<sequence>MAAIRRNQDVYPLVVAAHLMEPNQFAIGLSDRSMKLMEPSESEGKWGVRIKQSHLGFDDGINPNGRKQILIGFDDGILVLKWAFLV</sequence>
<reference evidence="1 2" key="1">
    <citation type="journal article" date="2024" name="G3 (Bethesda)">
        <title>Genome assembly of Hibiscus sabdariffa L. provides insights into metabolisms of medicinal natural products.</title>
        <authorList>
            <person name="Kim T."/>
        </authorList>
    </citation>
    <scope>NUCLEOTIDE SEQUENCE [LARGE SCALE GENOMIC DNA]</scope>
    <source>
        <strain evidence="1">TK-2024</strain>
        <tissue evidence="1">Old leaves</tissue>
    </source>
</reference>
<comment type="caution">
    <text evidence="1">The sequence shown here is derived from an EMBL/GenBank/DDBJ whole genome shotgun (WGS) entry which is preliminary data.</text>
</comment>
<evidence type="ECO:0000313" key="2">
    <source>
        <dbReference type="Proteomes" id="UP001396334"/>
    </source>
</evidence>
<dbReference type="PANTHER" id="PTHR44083">
    <property type="entry name" value="TOPLESS-RELATED PROTEIN 1-RELATED"/>
    <property type="match status" value="1"/>
</dbReference>
<name>A0ABR2PUF5_9ROSI</name>